<keyword evidence="3" id="KW-1185">Reference proteome</keyword>
<dbReference type="EMBL" id="CACVBM020001163">
    <property type="protein sequence ID" value="CAA7036221.1"/>
    <property type="molecule type" value="Genomic_DNA"/>
</dbReference>
<dbReference type="Pfam" id="PF22936">
    <property type="entry name" value="Pol_BBD"/>
    <property type="match status" value="1"/>
</dbReference>
<gene>
    <name evidence="2" type="ORF">MERR_LOCUS23456</name>
</gene>
<evidence type="ECO:0000313" key="2">
    <source>
        <dbReference type="EMBL" id="CAA7036221.1"/>
    </source>
</evidence>
<organism evidence="2 3">
    <name type="scientific">Microthlaspi erraticum</name>
    <dbReference type="NCBI Taxonomy" id="1685480"/>
    <lineage>
        <taxon>Eukaryota</taxon>
        <taxon>Viridiplantae</taxon>
        <taxon>Streptophyta</taxon>
        <taxon>Embryophyta</taxon>
        <taxon>Tracheophyta</taxon>
        <taxon>Spermatophyta</taxon>
        <taxon>Magnoliopsida</taxon>
        <taxon>eudicotyledons</taxon>
        <taxon>Gunneridae</taxon>
        <taxon>Pentapetalae</taxon>
        <taxon>rosids</taxon>
        <taxon>malvids</taxon>
        <taxon>Brassicales</taxon>
        <taxon>Brassicaceae</taxon>
        <taxon>Coluteocarpeae</taxon>
        <taxon>Microthlaspi</taxon>
    </lineage>
</organism>
<dbReference type="PANTHER" id="PTHR47592">
    <property type="entry name" value="PBF68 PROTEIN"/>
    <property type="match status" value="1"/>
</dbReference>
<comment type="caution">
    <text evidence="2">The sequence shown here is derived from an EMBL/GenBank/DDBJ whole genome shotgun (WGS) entry which is preliminary data.</text>
</comment>
<evidence type="ECO:0000259" key="1">
    <source>
        <dbReference type="SMART" id="SM00343"/>
    </source>
</evidence>
<feature type="domain" description="CCHC-type" evidence="1">
    <location>
        <begin position="185"/>
        <end position="201"/>
    </location>
</feature>
<dbReference type="Gene3D" id="4.10.60.10">
    <property type="entry name" value="Zinc finger, CCHC-type"/>
    <property type="match status" value="1"/>
</dbReference>
<dbReference type="GO" id="GO:0008270">
    <property type="term" value="F:zinc ion binding"/>
    <property type="evidence" value="ECO:0007669"/>
    <property type="project" value="InterPro"/>
</dbReference>
<dbReference type="Pfam" id="PF00098">
    <property type="entry name" value="zf-CCHC"/>
    <property type="match status" value="1"/>
</dbReference>
<sequence length="412" mass="46040">MSGYSMSIDKFTGRNSFSLWQIKMQALLKQQGLWVALLKDKGDAAAMTSLEEKAHATILLCLADDVIIEVSSETTAAGLWGKLESLYMTKSLTNKLLLKQRLFALRMDEVSLPLSYEHYVQSFINGKDTITLEEVRSSLHSRELRHQASGTDTYNQAAGLFVSGGRGHRRDNKKFSSKGPKPDDVCNYCKEIGHWKSDCPKKKKKQSEFAAVAEGDNMSEEDIALVAAGDTHQSDAWVLDTGASCHMCPRREWFSTYEHVESDSIKMANNDACKVAGIGSIKIRTHDGKFCTLKEVRHVPSMSMNLISLSLLDSRGFKYSGGDGVLNIFKDSDVMLKGILHGTLYLLQGSTTTYREDVPRLEADKWLAAIGDEIESLEENQTWVPVTPPVRSKTTTYKLVFKVKKRLARMSF</sequence>
<reference evidence="2" key="1">
    <citation type="submission" date="2020-01" db="EMBL/GenBank/DDBJ databases">
        <authorList>
            <person name="Mishra B."/>
        </authorList>
    </citation>
    <scope>NUCLEOTIDE SEQUENCE [LARGE SCALE GENOMIC DNA]</scope>
</reference>
<dbReference type="InterPro" id="IPR054722">
    <property type="entry name" value="PolX-like_BBD"/>
</dbReference>
<dbReference type="Pfam" id="PF14223">
    <property type="entry name" value="Retrotran_gag_2"/>
    <property type="match status" value="1"/>
</dbReference>
<dbReference type="InterPro" id="IPR036875">
    <property type="entry name" value="Znf_CCHC_sf"/>
</dbReference>
<protein>
    <recommendedName>
        <fullName evidence="1">CCHC-type domain-containing protein</fullName>
    </recommendedName>
</protein>
<dbReference type="SUPFAM" id="SSF57756">
    <property type="entry name" value="Retrovirus zinc finger-like domains"/>
    <property type="match status" value="1"/>
</dbReference>
<dbReference type="OrthoDB" id="1750507at2759"/>
<proteinExistence type="predicted"/>
<dbReference type="SMART" id="SM00343">
    <property type="entry name" value="ZnF_C2HC"/>
    <property type="match status" value="1"/>
</dbReference>
<dbReference type="PANTHER" id="PTHR47592:SF27">
    <property type="entry name" value="OS08G0421700 PROTEIN"/>
    <property type="match status" value="1"/>
</dbReference>
<evidence type="ECO:0000313" key="3">
    <source>
        <dbReference type="Proteomes" id="UP000467841"/>
    </source>
</evidence>
<accession>A0A6D2JB11</accession>
<name>A0A6D2JB11_9BRAS</name>
<dbReference type="Proteomes" id="UP000467841">
    <property type="component" value="Unassembled WGS sequence"/>
</dbReference>
<dbReference type="InterPro" id="IPR001878">
    <property type="entry name" value="Znf_CCHC"/>
</dbReference>
<dbReference type="GO" id="GO:0003676">
    <property type="term" value="F:nucleic acid binding"/>
    <property type="evidence" value="ECO:0007669"/>
    <property type="project" value="InterPro"/>
</dbReference>
<dbReference type="AlphaFoldDB" id="A0A6D2JB11"/>